<evidence type="ECO:0000256" key="1">
    <source>
        <dbReference type="SAM" id="Phobius"/>
    </source>
</evidence>
<dbReference type="Proteomes" id="UP000033562">
    <property type="component" value="Unassembled WGS sequence"/>
</dbReference>
<reference evidence="2 3" key="1">
    <citation type="submission" date="2015-02" db="EMBL/GenBank/DDBJ databases">
        <title>Genome Sequencing of Rickettsiales.</title>
        <authorList>
            <person name="Daugherty S.C."/>
            <person name="Su Q."/>
            <person name="Abolude K."/>
            <person name="Beier-Sexton M."/>
            <person name="Carlyon J.A."/>
            <person name="Carter R."/>
            <person name="Day N.P."/>
            <person name="Dumler S.J."/>
            <person name="Dyachenko V."/>
            <person name="Godinez A."/>
            <person name="Kurtti T.J."/>
            <person name="Lichay M."/>
            <person name="Mullins K.E."/>
            <person name="Ott S."/>
            <person name="Pappas-Brown V."/>
            <person name="Paris D.H."/>
            <person name="Patel P."/>
            <person name="Richards A.L."/>
            <person name="Sadzewicz L."/>
            <person name="Sears K."/>
            <person name="Seidman D."/>
            <person name="Sengamalay N."/>
            <person name="Stenos J."/>
            <person name="Tallon L.J."/>
            <person name="Vincent G."/>
            <person name="Fraser C.M."/>
            <person name="Munderloh U."/>
            <person name="Dunning-Hotopp J.C."/>
        </authorList>
    </citation>
    <scope>NUCLEOTIDE SEQUENCE [LARGE SCALE GENOMIC DNA]</scope>
    <source>
        <strain evidence="2 3">RAC413</strain>
    </source>
</reference>
<keyword evidence="1" id="KW-0812">Transmembrane</keyword>
<name>A0A0F3NQF4_9RICK</name>
<protein>
    <submittedName>
        <fullName evidence="2">Uncharacterized protein</fullName>
    </submittedName>
</protein>
<gene>
    <name evidence="2" type="ORF">NLO413_0490</name>
</gene>
<dbReference type="AlphaFoldDB" id="A0A0F3NQF4"/>
<feature type="transmembrane region" description="Helical" evidence="1">
    <location>
        <begin position="26"/>
        <end position="45"/>
    </location>
</feature>
<sequence>MYRTNNKIDCVKIQALEMGYKYNKNYVFYAYGEILLCNFIFIINIF</sequence>
<accession>A0A0F3NQF4</accession>
<comment type="caution">
    <text evidence="2">The sequence shown here is derived from an EMBL/GenBank/DDBJ whole genome shotgun (WGS) entry which is preliminary data.</text>
</comment>
<dbReference type="EMBL" id="LANX01000001">
    <property type="protein sequence ID" value="KJV69114.1"/>
    <property type="molecule type" value="Genomic_DNA"/>
</dbReference>
<evidence type="ECO:0000313" key="2">
    <source>
        <dbReference type="EMBL" id="KJV69114.1"/>
    </source>
</evidence>
<evidence type="ECO:0000313" key="3">
    <source>
        <dbReference type="Proteomes" id="UP000033562"/>
    </source>
</evidence>
<keyword evidence="1" id="KW-1133">Transmembrane helix</keyword>
<keyword evidence="3" id="KW-1185">Reference proteome</keyword>
<proteinExistence type="predicted"/>
<organism evidence="2 3">
    <name type="scientific">Candidatus Neoehrlichia procyonis str. RAC413</name>
    <dbReference type="NCBI Taxonomy" id="1359163"/>
    <lineage>
        <taxon>Bacteria</taxon>
        <taxon>Pseudomonadati</taxon>
        <taxon>Pseudomonadota</taxon>
        <taxon>Alphaproteobacteria</taxon>
        <taxon>Rickettsiales</taxon>
        <taxon>Anaplasmataceae</taxon>
        <taxon>Candidatus Neoehrlichia</taxon>
    </lineage>
</organism>
<keyword evidence="1" id="KW-0472">Membrane</keyword>